<accession>A0A1R3KPG5</accession>
<reference evidence="3" key="1">
    <citation type="submission" date="2013-09" db="EMBL/GenBank/DDBJ databases">
        <title>Corchorus olitorius genome sequencing.</title>
        <authorList>
            <person name="Alam M."/>
            <person name="Haque M.S."/>
            <person name="Islam M.S."/>
            <person name="Emdad E.M."/>
            <person name="Islam M.M."/>
            <person name="Ahmed B."/>
            <person name="Halim A."/>
            <person name="Hossen Q.M.M."/>
            <person name="Hossain M.Z."/>
            <person name="Ahmed R."/>
            <person name="Khan M.M."/>
            <person name="Islam R."/>
            <person name="Rashid M.M."/>
            <person name="Khan S.A."/>
            <person name="Rahman M.S."/>
            <person name="Alam M."/>
            <person name="Yahiya A.S."/>
            <person name="Khan M.S."/>
            <person name="Azam M.S."/>
            <person name="Haque T."/>
            <person name="Lashkar M.Z.H."/>
            <person name="Akhand A.I."/>
            <person name="Morshed G."/>
            <person name="Roy S."/>
            <person name="Uddin K.S."/>
            <person name="Rabeya T."/>
            <person name="Hossain A.S."/>
            <person name="Chowdhury A."/>
            <person name="Snigdha A.R."/>
            <person name="Mortoza M.S."/>
            <person name="Matin S.A."/>
            <person name="Hoque S.M.E."/>
            <person name="Islam M.K."/>
            <person name="Roy D.K."/>
            <person name="Haider R."/>
            <person name="Moosa M.M."/>
            <person name="Elias S.M."/>
            <person name="Hasan A.M."/>
            <person name="Jahan S."/>
            <person name="Shafiuddin M."/>
            <person name="Mahmood N."/>
            <person name="Shommy N.S."/>
        </authorList>
    </citation>
    <scope>NUCLEOTIDE SEQUENCE [LARGE SCALE GENOMIC DNA]</scope>
    <source>
        <strain evidence="3">cv. O-4</strain>
    </source>
</reference>
<comment type="caution">
    <text evidence="2">The sequence shown here is derived from an EMBL/GenBank/DDBJ whole genome shotgun (WGS) entry which is preliminary data.</text>
</comment>
<keyword evidence="3" id="KW-1185">Reference proteome</keyword>
<organism evidence="2 3">
    <name type="scientific">Corchorus olitorius</name>
    <dbReference type="NCBI Taxonomy" id="93759"/>
    <lineage>
        <taxon>Eukaryota</taxon>
        <taxon>Viridiplantae</taxon>
        <taxon>Streptophyta</taxon>
        <taxon>Embryophyta</taxon>
        <taxon>Tracheophyta</taxon>
        <taxon>Spermatophyta</taxon>
        <taxon>Magnoliopsida</taxon>
        <taxon>eudicotyledons</taxon>
        <taxon>Gunneridae</taxon>
        <taxon>Pentapetalae</taxon>
        <taxon>rosids</taxon>
        <taxon>malvids</taxon>
        <taxon>Malvales</taxon>
        <taxon>Malvaceae</taxon>
        <taxon>Grewioideae</taxon>
        <taxon>Apeibeae</taxon>
        <taxon>Corchorus</taxon>
    </lineage>
</organism>
<name>A0A1R3KPG5_9ROSI</name>
<proteinExistence type="predicted"/>
<dbReference type="Proteomes" id="UP000187203">
    <property type="component" value="Unassembled WGS sequence"/>
</dbReference>
<feature type="compositionally biased region" description="Basic and acidic residues" evidence="1">
    <location>
        <begin position="37"/>
        <end position="50"/>
    </location>
</feature>
<feature type="compositionally biased region" description="Acidic residues" evidence="1">
    <location>
        <begin position="62"/>
        <end position="72"/>
    </location>
</feature>
<evidence type="ECO:0000313" key="2">
    <source>
        <dbReference type="EMBL" id="OMP08939.1"/>
    </source>
</evidence>
<gene>
    <name evidence="2" type="ORF">COLO4_05982</name>
</gene>
<evidence type="ECO:0000256" key="1">
    <source>
        <dbReference type="SAM" id="MobiDB-lite"/>
    </source>
</evidence>
<sequence>MKVVVKYFEKGGGEGWRAAVEAEREAMVAADDDNDVAADKDNDDRRKENVEESGVLDLNAAPDEEEEEDSIS</sequence>
<feature type="region of interest" description="Disordered" evidence="1">
    <location>
        <begin position="27"/>
        <end position="72"/>
    </location>
</feature>
<dbReference type="AlphaFoldDB" id="A0A1R3KPG5"/>
<dbReference type="EMBL" id="AWUE01012539">
    <property type="protein sequence ID" value="OMP08939.1"/>
    <property type="molecule type" value="Genomic_DNA"/>
</dbReference>
<protein>
    <submittedName>
        <fullName evidence="2">Uncharacterized protein</fullName>
    </submittedName>
</protein>
<evidence type="ECO:0000313" key="3">
    <source>
        <dbReference type="Proteomes" id="UP000187203"/>
    </source>
</evidence>